<dbReference type="NCBIfam" id="TIGR00254">
    <property type="entry name" value="GGDEF"/>
    <property type="match status" value="1"/>
</dbReference>
<dbReference type="InterPro" id="IPR000160">
    <property type="entry name" value="GGDEF_dom"/>
</dbReference>
<dbReference type="SMART" id="SM00091">
    <property type="entry name" value="PAS"/>
    <property type="match status" value="1"/>
</dbReference>
<evidence type="ECO:0000259" key="3">
    <source>
        <dbReference type="PROSITE" id="PS50883"/>
    </source>
</evidence>
<evidence type="ECO:0000313" key="6">
    <source>
        <dbReference type="Proteomes" id="UP000199012"/>
    </source>
</evidence>
<dbReference type="SUPFAM" id="SSF55785">
    <property type="entry name" value="PYP-like sensor domain (PAS domain)"/>
    <property type="match status" value="1"/>
</dbReference>
<evidence type="ECO:0000313" key="5">
    <source>
        <dbReference type="EMBL" id="SFA71878.1"/>
    </source>
</evidence>
<protein>
    <submittedName>
        <fullName evidence="5">Diguanylate cyclase (GGDEF) domain-containing protein</fullName>
    </submittedName>
</protein>
<feature type="domain" description="EAL" evidence="3">
    <location>
        <begin position="558"/>
        <end position="811"/>
    </location>
</feature>
<dbReference type="AlphaFoldDB" id="A0A1I0V6H2"/>
<feature type="domain" description="GGDEF" evidence="4">
    <location>
        <begin position="421"/>
        <end position="549"/>
    </location>
</feature>
<dbReference type="PROSITE" id="PS50883">
    <property type="entry name" value="EAL"/>
    <property type="match status" value="1"/>
</dbReference>
<dbReference type="Gene3D" id="3.30.70.270">
    <property type="match status" value="1"/>
</dbReference>
<dbReference type="PANTHER" id="PTHR44757:SF2">
    <property type="entry name" value="BIOFILM ARCHITECTURE MAINTENANCE PROTEIN MBAA"/>
    <property type="match status" value="1"/>
</dbReference>
<dbReference type="Pfam" id="PF00990">
    <property type="entry name" value="GGDEF"/>
    <property type="match status" value="1"/>
</dbReference>
<evidence type="ECO:0000256" key="1">
    <source>
        <dbReference type="SAM" id="MobiDB-lite"/>
    </source>
</evidence>
<dbReference type="InterPro" id="IPR035919">
    <property type="entry name" value="EAL_sf"/>
</dbReference>
<dbReference type="InterPro" id="IPR001633">
    <property type="entry name" value="EAL_dom"/>
</dbReference>
<dbReference type="InterPro" id="IPR000014">
    <property type="entry name" value="PAS"/>
</dbReference>
<dbReference type="STRING" id="988821.SAMN05421867_101193"/>
<gene>
    <name evidence="5" type="ORF">SAMN05421867_101193</name>
</gene>
<dbReference type="CDD" id="cd01949">
    <property type="entry name" value="GGDEF"/>
    <property type="match status" value="1"/>
</dbReference>
<evidence type="ECO:0000256" key="2">
    <source>
        <dbReference type="SAM" id="Phobius"/>
    </source>
</evidence>
<evidence type="ECO:0000259" key="4">
    <source>
        <dbReference type="PROSITE" id="PS50887"/>
    </source>
</evidence>
<dbReference type="Gene3D" id="3.30.450.20">
    <property type="entry name" value="PAS domain"/>
    <property type="match status" value="1"/>
</dbReference>
<dbReference type="InterPro" id="IPR035965">
    <property type="entry name" value="PAS-like_dom_sf"/>
</dbReference>
<dbReference type="CDD" id="cd01948">
    <property type="entry name" value="EAL"/>
    <property type="match status" value="1"/>
</dbReference>
<feature type="region of interest" description="Disordered" evidence="1">
    <location>
        <begin position="822"/>
        <end position="864"/>
    </location>
</feature>
<dbReference type="Gene3D" id="3.20.20.450">
    <property type="entry name" value="EAL domain"/>
    <property type="match status" value="1"/>
</dbReference>
<dbReference type="Proteomes" id="UP000199012">
    <property type="component" value="Unassembled WGS sequence"/>
</dbReference>
<keyword evidence="2" id="KW-1133">Transmembrane helix</keyword>
<reference evidence="5 6" key="1">
    <citation type="submission" date="2016-10" db="EMBL/GenBank/DDBJ databases">
        <authorList>
            <person name="de Groot N.N."/>
        </authorList>
    </citation>
    <scope>NUCLEOTIDE SEQUENCE [LARGE SCALE GENOMIC DNA]</scope>
    <source>
        <strain evidence="5 6">CGMCC 4.6945</strain>
    </source>
</reference>
<accession>A0A1I0V6H2</accession>
<feature type="compositionally biased region" description="Basic residues" evidence="1">
    <location>
        <begin position="1"/>
        <end position="18"/>
    </location>
</feature>
<keyword evidence="2" id="KW-0472">Membrane</keyword>
<feature type="transmembrane region" description="Helical" evidence="2">
    <location>
        <begin position="208"/>
        <end position="227"/>
    </location>
</feature>
<dbReference type="SUPFAM" id="SSF55073">
    <property type="entry name" value="Nucleotide cyclase"/>
    <property type="match status" value="1"/>
</dbReference>
<dbReference type="Pfam" id="PF00563">
    <property type="entry name" value="EAL"/>
    <property type="match status" value="1"/>
</dbReference>
<dbReference type="SUPFAM" id="SSF141868">
    <property type="entry name" value="EAL domain-like"/>
    <property type="match status" value="1"/>
</dbReference>
<dbReference type="InterPro" id="IPR052155">
    <property type="entry name" value="Biofilm_reg_signaling"/>
</dbReference>
<dbReference type="InterPro" id="IPR043128">
    <property type="entry name" value="Rev_trsase/Diguanyl_cyclase"/>
</dbReference>
<proteinExistence type="predicted"/>
<name>A0A1I0V6H2_9CELL</name>
<dbReference type="PANTHER" id="PTHR44757">
    <property type="entry name" value="DIGUANYLATE CYCLASE DGCP"/>
    <property type="match status" value="1"/>
</dbReference>
<keyword evidence="2" id="KW-0812">Transmembrane</keyword>
<feature type="compositionally biased region" description="Basic and acidic residues" evidence="1">
    <location>
        <begin position="848"/>
        <end position="857"/>
    </location>
</feature>
<dbReference type="EMBL" id="FOKA01000001">
    <property type="protein sequence ID" value="SFA71878.1"/>
    <property type="molecule type" value="Genomic_DNA"/>
</dbReference>
<organism evidence="5 6">
    <name type="scientific">Cellulomonas marina</name>
    <dbReference type="NCBI Taxonomy" id="988821"/>
    <lineage>
        <taxon>Bacteria</taxon>
        <taxon>Bacillati</taxon>
        <taxon>Actinomycetota</taxon>
        <taxon>Actinomycetes</taxon>
        <taxon>Micrococcales</taxon>
        <taxon>Cellulomonadaceae</taxon>
        <taxon>Cellulomonas</taxon>
    </lineage>
</organism>
<feature type="region of interest" description="Disordered" evidence="1">
    <location>
        <begin position="1"/>
        <end position="32"/>
    </location>
</feature>
<sequence length="864" mass="91438">MPRRPRASRTPRAQRARWSRAGAGTDAGANRGGARLSPVQGLLELALAAAVLATPVLSLRDYASLRATADSFSLAQDVTGNLADAQRDALLALVQAERLDAGDDSVVTLRQQSAFLGQQVRILAAKDLDGPVAAQVTQAVADHARLDAHLEALPDVLAPDEVAAARATVVADAEAVVADVRGLYARLEGAFYSELSDRLQQQNAQQRLVVVCAALSLLLGGLLVVLLQRSVRREFSAAYALVVREAAERAEAQRAVELSERRFRALVAHGNDITLVLDERGALTYVDPRTSTALGTTVGPLDGLRVGDLVPADLQASAVASFRACLAAPGATTTLDVAVRLPRAGQDPAGLTHLAVRLTNLLGDPAVAGVVVNAHDVTDRTRHAAELEHLAYHDRVTGLPNRLRLDRDLDAAAADDEHGTGVAALAVLDLDGFRSLNERVGALRGDAVLHELGARLRRHVPDGVVYHLGGDEFVVRRAGDDDAHGLAQTLRAALRVPLDAVPGVAVTAGIGVVAARAADVRPHELVRHADAAMQEAKRRGPDQVETVDGAGLAEQAARQHLVDRLAEAIAHDRLELHYQPIVRTGDRSWVAVEALVRWRTADRLVPPDEFIPLAEESGLVLALGRWVVATAVRDLAVMRAAGRPDLRVSVNVAATQLHDLGFLDHVRHCLARARLSPDAVVLELTATVVLEDPEHAIAVLAAAQAVGMEVALDDFGTGYSSLAYLLRLPVDLVKLDRSFLRDLTVSPRTRRLLGALTAIVHDLGMRVTVEGVETEAEMAAVVAAGCDTVQGYLLARPAPLGALTPAAPEGTAGVRTGLAALSPVRRRDLAPGPAPTGATPRVPAPRGPVDEARDRSSRRPPPVA</sequence>
<dbReference type="SMART" id="SM00267">
    <property type="entry name" value="GGDEF"/>
    <property type="match status" value="1"/>
</dbReference>
<keyword evidence="6" id="KW-1185">Reference proteome</keyword>
<dbReference type="InterPro" id="IPR029787">
    <property type="entry name" value="Nucleotide_cyclase"/>
</dbReference>
<dbReference type="PROSITE" id="PS50887">
    <property type="entry name" value="GGDEF"/>
    <property type="match status" value="1"/>
</dbReference>
<dbReference type="SMART" id="SM00052">
    <property type="entry name" value="EAL"/>
    <property type="match status" value="1"/>
</dbReference>